<feature type="transmembrane region" description="Helical" evidence="9">
    <location>
        <begin position="40"/>
        <end position="59"/>
    </location>
</feature>
<dbReference type="PRINTS" id="PR00465">
    <property type="entry name" value="EP450IV"/>
</dbReference>
<sequence length="543" mass="61416">MAVAGTEQAWDAAMNVNATLHTEATRAASGGFYGLTNAQVTFSVLALIASLLVLEQVVYRMKKGRLPGPKWTIPIIGKFADSLHPSLEKYMEGWNSGALSAASVFNIFIVVASSNEYTRKILNSPTYTEPCLVASAKKVLCHDNWVFLNGKTHVDYRKGLNTLFTSRALSIYLPIQESIYKKHFAMWLADPNPEPQEFMRQLRQLNMETSLRVFCGNYISSDTAQQISDEYWLITRALELVNFPFAIPGTKVYRAIQSRKNAMKWFEHAARESKKRMAAGEEVQCLTDAWVKAMVDAREDRQNPDLTVEQRRVLLRDFSDREIAMVLLSFLFASQDAMSSGLTYLFQHLADHPEVQRKVREEQYTLRNNDIEAPVTMNMVEKMTYTRAMVKESLRLKPPVIMVPYMTHKAFPISEDYTVPKGSMIIPSFWNSLHDPDAYPKPDEFLPERWLEGSESPAAKNPKNYLVFGSGPHNCIGKEYAMQHLVTVMGTASVMLNWDHKRTELSDKVQVIATIYPKDGAILKFHQRPAPRVDASPAEAAAA</sequence>
<comment type="caution">
    <text evidence="10">The sequence shown here is derived from an EMBL/GenBank/DDBJ whole genome shotgun (WGS) entry which is preliminary data.</text>
</comment>
<dbReference type="GeneID" id="28727161"/>
<organism evidence="10 11">
    <name type="scientific">Malassezia pachydermatis</name>
    <dbReference type="NCBI Taxonomy" id="77020"/>
    <lineage>
        <taxon>Eukaryota</taxon>
        <taxon>Fungi</taxon>
        <taxon>Dikarya</taxon>
        <taxon>Basidiomycota</taxon>
        <taxon>Ustilaginomycotina</taxon>
        <taxon>Malasseziomycetes</taxon>
        <taxon>Malasseziales</taxon>
        <taxon>Malasseziaceae</taxon>
        <taxon>Malassezia</taxon>
    </lineage>
</organism>
<dbReference type="Pfam" id="PF00067">
    <property type="entry name" value="p450"/>
    <property type="match status" value="1"/>
</dbReference>
<evidence type="ECO:0000256" key="9">
    <source>
        <dbReference type="SAM" id="Phobius"/>
    </source>
</evidence>
<dbReference type="GO" id="GO:0016125">
    <property type="term" value="P:sterol metabolic process"/>
    <property type="evidence" value="ECO:0007669"/>
    <property type="project" value="TreeGrafter"/>
</dbReference>
<comment type="cofactor">
    <cofactor evidence="1 7">
        <name>heme</name>
        <dbReference type="ChEBI" id="CHEBI:30413"/>
    </cofactor>
</comment>
<dbReference type="InterPro" id="IPR017972">
    <property type="entry name" value="Cyt_P450_CS"/>
</dbReference>
<dbReference type="CDD" id="cd11082">
    <property type="entry name" value="CYP61_CYP710"/>
    <property type="match status" value="1"/>
</dbReference>
<accession>A0A0M8MQK0</accession>
<dbReference type="InterPro" id="IPR001128">
    <property type="entry name" value="Cyt_P450"/>
</dbReference>
<reference evidence="10 11" key="1">
    <citation type="submission" date="2015-07" db="EMBL/GenBank/DDBJ databases">
        <title>Draft Genome Sequence of Malassezia furfur CBS1878 and Malassezia pachydermatis CBS1879.</title>
        <authorList>
            <person name="Triana S."/>
            <person name="Ohm R."/>
            <person name="Gonzalez A."/>
            <person name="DeCock H."/>
            <person name="Restrepo S."/>
            <person name="Celis A."/>
        </authorList>
    </citation>
    <scope>NUCLEOTIDE SEQUENCE [LARGE SCALE GENOMIC DNA]</scope>
    <source>
        <strain evidence="10 11">CBS 1879</strain>
    </source>
</reference>
<dbReference type="EC" id="1.14.19.41" evidence="6"/>
<evidence type="ECO:0000256" key="7">
    <source>
        <dbReference type="PIRSR" id="PIRSR602403-1"/>
    </source>
</evidence>
<evidence type="ECO:0000256" key="4">
    <source>
        <dbReference type="ARBA" id="ARBA00023002"/>
    </source>
</evidence>
<dbReference type="Proteomes" id="UP000037751">
    <property type="component" value="Unassembled WGS sequence"/>
</dbReference>
<evidence type="ECO:0000256" key="6">
    <source>
        <dbReference type="ARBA" id="ARBA00039038"/>
    </source>
</evidence>
<dbReference type="PROSITE" id="PS00086">
    <property type="entry name" value="CYTOCHROME_P450"/>
    <property type="match status" value="1"/>
</dbReference>
<comment type="similarity">
    <text evidence="2 8">Belongs to the cytochrome P450 family.</text>
</comment>
<dbReference type="VEuPathDB" id="FungiDB:Malapachy_0773"/>
<dbReference type="InterPro" id="IPR002403">
    <property type="entry name" value="Cyt_P450_E_grp-IV"/>
</dbReference>
<keyword evidence="9" id="KW-1133">Transmembrane helix</keyword>
<evidence type="ECO:0000256" key="8">
    <source>
        <dbReference type="RuleBase" id="RU000461"/>
    </source>
</evidence>
<dbReference type="InterPro" id="IPR036396">
    <property type="entry name" value="Cyt_P450_sf"/>
</dbReference>
<keyword evidence="3 7" id="KW-0479">Metal-binding</keyword>
<keyword evidence="9" id="KW-0812">Transmembrane</keyword>
<evidence type="ECO:0000256" key="1">
    <source>
        <dbReference type="ARBA" id="ARBA00001971"/>
    </source>
</evidence>
<dbReference type="PANTHER" id="PTHR24286:SF228">
    <property type="entry name" value="C-22 STEROL DESATURASE ERG5"/>
    <property type="match status" value="1"/>
</dbReference>
<dbReference type="GO" id="GO:0020037">
    <property type="term" value="F:heme binding"/>
    <property type="evidence" value="ECO:0007669"/>
    <property type="project" value="InterPro"/>
</dbReference>
<dbReference type="AlphaFoldDB" id="A0A0M8MQK0"/>
<dbReference type="RefSeq" id="XP_017992469.1">
    <property type="nucleotide sequence ID" value="XM_018135286.1"/>
</dbReference>
<protein>
    <recommendedName>
        <fullName evidence="6">sterol 22-desaturase</fullName>
        <ecNumber evidence="6">1.14.19.41</ecNumber>
    </recommendedName>
</protein>
<dbReference type="STRING" id="77020.A0A0M8MQK0"/>
<evidence type="ECO:0000256" key="3">
    <source>
        <dbReference type="ARBA" id="ARBA00022723"/>
    </source>
</evidence>
<keyword evidence="11" id="KW-1185">Reference proteome</keyword>
<keyword evidence="5 7" id="KW-0408">Iron</keyword>
<keyword evidence="8" id="KW-0503">Monooxygenase</keyword>
<dbReference type="GO" id="GO:0005506">
    <property type="term" value="F:iron ion binding"/>
    <property type="evidence" value="ECO:0007669"/>
    <property type="project" value="InterPro"/>
</dbReference>
<feature type="binding site" description="axial binding residue" evidence="7">
    <location>
        <position position="475"/>
    </location>
    <ligand>
        <name>heme</name>
        <dbReference type="ChEBI" id="CHEBI:30413"/>
    </ligand>
    <ligandPart>
        <name>Fe</name>
        <dbReference type="ChEBI" id="CHEBI:18248"/>
    </ligandPart>
</feature>
<evidence type="ECO:0000256" key="5">
    <source>
        <dbReference type="ARBA" id="ARBA00023004"/>
    </source>
</evidence>
<evidence type="ECO:0000313" key="10">
    <source>
        <dbReference type="EMBL" id="KOS14837.1"/>
    </source>
</evidence>
<dbReference type="Gene3D" id="1.10.630.10">
    <property type="entry name" value="Cytochrome P450"/>
    <property type="match status" value="1"/>
</dbReference>
<dbReference type="SUPFAM" id="SSF48264">
    <property type="entry name" value="Cytochrome P450"/>
    <property type="match status" value="1"/>
</dbReference>
<gene>
    <name evidence="10" type="ORF">Malapachy_0773</name>
</gene>
<dbReference type="GO" id="GO:0004497">
    <property type="term" value="F:monooxygenase activity"/>
    <property type="evidence" value="ECO:0007669"/>
    <property type="project" value="UniProtKB-KW"/>
</dbReference>
<keyword evidence="9" id="KW-0472">Membrane</keyword>
<keyword evidence="4 8" id="KW-0560">Oxidoreductase</keyword>
<dbReference type="GO" id="GO:0000249">
    <property type="term" value="F:C-22 sterol desaturase (NADPH) activity"/>
    <property type="evidence" value="ECO:0007669"/>
    <property type="project" value="UniProtKB-EC"/>
</dbReference>
<dbReference type="PANTHER" id="PTHR24286">
    <property type="entry name" value="CYTOCHROME P450 26"/>
    <property type="match status" value="1"/>
</dbReference>
<evidence type="ECO:0000313" key="11">
    <source>
        <dbReference type="Proteomes" id="UP000037751"/>
    </source>
</evidence>
<keyword evidence="7 8" id="KW-0349">Heme</keyword>
<proteinExistence type="inferred from homology"/>
<dbReference type="OrthoDB" id="1372046at2759"/>
<dbReference type="EMBL" id="LGAV01000003">
    <property type="protein sequence ID" value="KOS14837.1"/>
    <property type="molecule type" value="Genomic_DNA"/>
</dbReference>
<evidence type="ECO:0000256" key="2">
    <source>
        <dbReference type="ARBA" id="ARBA00010617"/>
    </source>
</evidence>
<dbReference type="FunFam" id="1.10.630.10:FF:000021">
    <property type="entry name" value="Cytochrome P450 61"/>
    <property type="match status" value="1"/>
</dbReference>
<name>A0A0M8MQK0_9BASI</name>
<dbReference type="PRINTS" id="PR00385">
    <property type="entry name" value="P450"/>
</dbReference>